<evidence type="ECO:0000256" key="1">
    <source>
        <dbReference type="ARBA" id="ARBA00022603"/>
    </source>
</evidence>
<organism evidence="5 6">
    <name type="scientific">Aeromicrobium halocynthiae</name>
    <dbReference type="NCBI Taxonomy" id="560557"/>
    <lineage>
        <taxon>Bacteria</taxon>
        <taxon>Bacillati</taxon>
        <taxon>Actinomycetota</taxon>
        <taxon>Actinomycetes</taxon>
        <taxon>Propionibacteriales</taxon>
        <taxon>Nocardioidaceae</taxon>
        <taxon>Aeromicrobium</taxon>
    </lineage>
</organism>
<dbReference type="PANTHER" id="PTHR43191">
    <property type="entry name" value="RRNA METHYLTRANSFERASE 3"/>
    <property type="match status" value="1"/>
</dbReference>
<dbReference type="InterPro" id="IPR054578">
    <property type="entry name" value="SpoU_sub_bind-like_N"/>
</dbReference>
<dbReference type="Gene3D" id="3.30.1330.30">
    <property type="match status" value="1"/>
</dbReference>
<reference evidence="6" key="1">
    <citation type="journal article" date="2019" name="Int. J. Syst. Evol. Microbiol.">
        <title>The Global Catalogue of Microorganisms (GCM) 10K type strain sequencing project: providing services to taxonomists for standard genome sequencing and annotation.</title>
        <authorList>
            <consortium name="The Broad Institute Genomics Platform"/>
            <consortium name="The Broad Institute Genome Sequencing Center for Infectious Disease"/>
            <person name="Wu L."/>
            <person name="Ma J."/>
        </authorList>
    </citation>
    <scope>NUCLEOTIDE SEQUENCE [LARGE SCALE GENOMIC DNA]</scope>
    <source>
        <strain evidence="6">JCM 15749</strain>
    </source>
</reference>
<dbReference type="InterPro" id="IPR051259">
    <property type="entry name" value="rRNA_Methyltransferase"/>
</dbReference>
<name>A0ABP5HNS0_9ACTN</name>
<dbReference type="EMBL" id="BAAAPY010000007">
    <property type="protein sequence ID" value="GAA2080969.1"/>
    <property type="molecule type" value="Genomic_DNA"/>
</dbReference>
<evidence type="ECO:0000256" key="2">
    <source>
        <dbReference type="ARBA" id="ARBA00022679"/>
    </source>
</evidence>
<proteinExistence type="predicted"/>
<feature type="domain" description="tRNA/rRNA methyltransferase SpoU type" evidence="3">
    <location>
        <begin position="69"/>
        <end position="214"/>
    </location>
</feature>
<dbReference type="Pfam" id="PF00588">
    <property type="entry name" value="SpoU_methylase"/>
    <property type="match status" value="1"/>
</dbReference>
<protein>
    <submittedName>
        <fullName evidence="5">TrmH family RNA methyltransferase</fullName>
    </submittedName>
</protein>
<feature type="domain" description="SpoU L30e-like N-terminal" evidence="4">
    <location>
        <begin position="3"/>
        <end position="50"/>
    </location>
</feature>
<accession>A0ABP5HNS0</accession>
<dbReference type="GO" id="GO:0032259">
    <property type="term" value="P:methylation"/>
    <property type="evidence" value="ECO:0007669"/>
    <property type="project" value="UniProtKB-KW"/>
</dbReference>
<dbReference type="SUPFAM" id="SSF75217">
    <property type="entry name" value="alpha/beta knot"/>
    <property type="match status" value="1"/>
</dbReference>
<evidence type="ECO:0000259" key="4">
    <source>
        <dbReference type="Pfam" id="PF22655"/>
    </source>
</evidence>
<evidence type="ECO:0000313" key="6">
    <source>
        <dbReference type="Proteomes" id="UP001501480"/>
    </source>
</evidence>
<dbReference type="Proteomes" id="UP001501480">
    <property type="component" value="Unassembled WGS sequence"/>
</dbReference>
<dbReference type="InterPro" id="IPR029064">
    <property type="entry name" value="Ribosomal_eL30-like_sf"/>
</dbReference>
<dbReference type="Gene3D" id="3.40.1280.10">
    <property type="match status" value="1"/>
</dbReference>
<dbReference type="InterPro" id="IPR029026">
    <property type="entry name" value="tRNA_m1G_MTases_N"/>
</dbReference>
<keyword evidence="2" id="KW-0808">Transferase</keyword>
<evidence type="ECO:0000259" key="3">
    <source>
        <dbReference type="Pfam" id="PF00588"/>
    </source>
</evidence>
<dbReference type="InterPro" id="IPR029028">
    <property type="entry name" value="Alpha/beta_knot_MTases"/>
</dbReference>
<dbReference type="PANTHER" id="PTHR43191:SF2">
    <property type="entry name" value="RRNA METHYLTRANSFERASE 3, MITOCHONDRIAL"/>
    <property type="match status" value="1"/>
</dbReference>
<keyword evidence="6" id="KW-1185">Reference proteome</keyword>
<sequence>MVALLVDANARRSAWARETIERSAAPVVAVATELMVELGEKDESAPELLAVVRRPQAGPEDLPEGDDAVVLVLDRPTSPGNVGSLARSADALGAHAVVVTGHAADPWDPRALRASTGSMFALPVIAVDDPAPVLGWRDRRRSSAGQVTIVGTDEGGETLLPHADLHGSVVLVVGNETRGMSLAWSEACDVVVSIPMTGSASSLNAAASGSIALYELARRRWT</sequence>
<dbReference type="GO" id="GO:0008168">
    <property type="term" value="F:methyltransferase activity"/>
    <property type="evidence" value="ECO:0007669"/>
    <property type="project" value="UniProtKB-KW"/>
</dbReference>
<comment type="caution">
    <text evidence="5">The sequence shown here is derived from an EMBL/GenBank/DDBJ whole genome shotgun (WGS) entry which is preliminary data.</text>
</comment>
<gene>
    <name evidence="5" type="ORF">GCM10009821_21910</name>
</gene>
<dbReference type="InterPro" id="IPR001537">
    <property type="entry name" value="SpoU_MeTrfase"/>
</dbReference>
<evidence type="ECO:0000313" key="5">
    <source>
        <dbReference type="EMBL" id="GAA2080969.1"/>
    </source>
</evidence>
<keyword evidence="1 5" id="KW-0489">Methyltransferase</keyword>
<dbReference type="Pfam" id="PF22655">
    <property type="entry name" value="SpoU_sub_bind_like"/>
    <property type="match status" value="1"/>
</dbReference>